<dbReference type="PANTHER" id="PTHR14074">
    <property type="entry name" value="HELICASE WITH DEATH DOMAIN-RELATED"/>
    <property type="match status" value="1"/>
</dbReference>
<comment type="similarity">
    <text evidence="2">Belongs to the helicase family. RLR subfamily.</text>
</comment>
<dbReference type="Gene3D" id="1.10.533.10">
    <property type="entry name" value="Death Domain, Fas"/>
    <property type="match status" value="2"/>
</dbReference>
<comment type="caution">
    <text evidence="23">The sequence shown here is derived from an EMBL/GenBank/DDBJ whole genome shotgun (WGS) entry which is preliminary data.</text>
</comment>
<keyword evidence="7" id="KW-0399">Innate immunity</keyword>
<evidence type="ECO:0000256" key="16">
    <source>
        <dbReference type="ARBA" id="ARBA00022859"/>
    </source>
</evidence>
<keyword evidence="9" id="KW-0677">Repeat</keyword>
<dbReference type="Pfam" id="PF11648">
    <property type="entry name" value="RIG-I_C-RD"/>
    <property type="match status" value="1"/>
</dbReference>
<dbReference type="PROSITE" id="PS51192">
    <property type="entry name" value="HELICASE_ATP_BIND_1"/>
    <property type="match status" value="1"/>
</dbReference>
<dbReference type="InterPro" id="IPR001650">
    <property type="entry name" value="Helicase_C-like"/>
</dbReference>
<keyword evidence="6" id="KW-0597">Phosphoprotein</keyword>
<dbReference type="Gene3D" id="1.20.1320.30">
    <property type="match status" value="1"/>
</dbReference>
<dbReference type="EMBL" id="JAOTOJ010000002">
    <property type="protein sequence ID" value="KAK9408094.1"/>
    <property type="molecule type" value="Genomic_DNA"/>
</dbReference>
<dbReference type="InterPro" id="IPR014001">
    <property type="entry name" value="Helicase_ATP-bd"/>
</dbReference>
<feature type="domain" description="Helicase C-terminal" evidence="21">
    <location>
        <begin position="605"/>
        <end position="771"/>
    </location>
</feature>
<dbReference type="GO" id="GO:0140374">
    <property type="term" value="P:antiviral innate immune response"/>
    <property type="evidence" value="ECO:0007669"/>
    <property type="project" value="TreeGrafter"/>
</dbReference>
<protein>
    <recommendedName>
        <fullName evidence="3">RNA helicase</fullName>
        <ecNumber evidence="3">3.6.4.13</ecNumber>
    </recommendedName>
</protein>
<evidence type="ECO:0000256" key="8">
    <source>
        <dbReference type="ARBA" id="ARBA00022723"/>
    </source>
</evidence>
<dbReference type="Proteomes" id="UP001474421">
    <property type="component" value="Unassembled WGS sequence"/>
</dbReference>
<evidence type="ECO:0000256" key="6">
    <source>
        <dbReference type="ARBA" id="ARBA00022553"/>
    </source>
</evidence>
<evidence type="ECO:0000256" key="2">
    <source>
        <dbReference type="ARBA" id="ARBA00006866"/>
    </source>
</evidence>
<gene>
    <name evidence="23" type="ORF">NXF25_006868</name>
</gene>
<evidence type="ECO:0000256" key="9">
    <source>
        <dbReference type="ARBA" id="ARBA00022737"/>
    </source>
</evidence>
<dbReference type="GO" id="GO:0003727">
    <property type="term" value="F:single-stranded RNA binding"/>
    <property type="evidence" value="ECO:0007669"/>
    <property type="project" value="TreeGrafter"/>
</dbReference>
<keyword evidence="24" id="KW-1185">Reference proteome</keyword>
<keyword evidence="17" id="KW-0694">RNA-binding</keyword>
<evidence type="ECO:0000256" key="7">
    <source>
        <dbReference type="ARBA" id="ARBA00022588"/>
    </source>
</evidence>
<dbReference type="GO" id="GO:0005737">
    <property type="term" value="C:cytoplasm"/>
    <property type="evidence" value="ECO:0007669"/>
    <property type="project" value="UniProtKB-SubCell"/>
</dbReference>
<dbReference type="Gene3D" id="3.40.50.300">
    <property type="entry name" value="P-loop containing nucleotide triphosphate hydrolases"/>
    <property type="match status" value="2"/>
</dbReference>
<dbReference type="InterPro" id="IPR051363">
    <property type="entry name" value="RLR_Helicase"/>
</dbReference>
<dbReference type="GO" id="GO:0003725">
    <property type="term" value="F:double-stranded RNA binding"/>
    <property type="evidence" value="ECO:0007669"/>
    <property type="project" value="TreeGrafter"/>
</dbReference>
<reference evidence="23 24" key="1">
    <citation type="journal article" date="2024" name="Proc. Natl. Acad. Sci. U.S.A.">
        <title>The genetic regulatory architecture and epigenomic basis for age-related changes in rattlesnake venom.</title>
        <authorList>
            <person name="Hogan M.P."/>
            <person name="Holding M.L."/>
            <person name="Nystrom G.S."/>
            <person name="Colston T.J."/>
            <person name="Bartlett D.A."/>
            <person name="Mason A.J."/>
            <person name="Ellsworth S.A."/>
            <person name="Rautsaw R.M."/>
            <person name="Lawrence K.C."/>
            <person name="Strickland J.L."/>
            <person name="He B."/>
            <person name="Fraser P."/>
            <person name="Margres M.J."/>
            <person name="Gilbert D.M."/>
            <person name="Gibbs H.L."/>
            <person name="Parkinson C.L."/>
            <person name="Rokyta D.R."/>
        </authorList>
    </citation>
    <scope>NUCLEOTIDE SEQUENCE [LARGE SCALE GENOMIC DNA]</scope>
    <source>
        <strain evidence="23">DRR0105</strain>
    </source>
</reference>
<sequence length="920" mass="105875">MTEVERENLLRCKEYIVKTLNPAYVLSYMKTWLSDETVEQIQEESNRPTKAAELFLQSILQLNVDGWFRGFLDALKASDYTGLHDAIDKWDFKIIESLEPHRQLLKRIEPAMQDIDVKEIQVHMKECLRIQEWEEICKISERKGRQASASKLIECLCRSDKEQWPKTFQIALHDSGYNKLTKLWDLKGADNANVEMADEDEDSCVFEIQISEEAESDNLCENSCSPSDAFQQPRYVLRKPRSYQIELAEPALKGKHTMICAPTGSGKTFVSIMICEHHLRNRPAGQKGKVVFLATKVPVYEQQKKVFCEYFKNDYKVAGICGENAYKSPAEIVIKQNDIIIMTPQTLLNSLTNETVLSLSIFTLMIFDECHNTTGSNPYNMLMSKYLDLKLKQGAVLLPQIVGLTASPGIGNAKNVGEAIDYICNICASLNIEVISTVRKNIKDLEEIVPKPEKIIKLVGTRPQNRFVDIVSQMMSKAEDLARQFHPIDNMSVMKNQCYGTQKYEQWIVDVQKKAVVLQLPNKEEESRVCRALFICTQHLRKYNDALIINEDARTKDALIYLKDYFEDTKNGDFDNIEQHLASNFEVNLPELTAASEDESNENPKLEDITEILGEVYHVNPETRTILFVKTRALLAALKNWIEETPELKHLKPQALMGRGKRNHCTGMTLPNQKGTLDAFQTNGDSKLLIATSVADEGIDIAECNLILLYEYIGNVIKMIQVRGRGRAKDSKCILVTSKKEQEEKERYNLEKEQMMNRAIEEVQSWDEKIFAQKINVFQKQLIKMLDSKKKPTESKPWKNNRVLLCGKCKNQACSTEDLRVIEDSHHTVLGEKFKTRYITEPHKKARNYGNFEKKFKMYCTNCHHDWGIVVKYKTFHNMPIIKIESFSVHDVVSNKQIHFVKWKDVDFAMKDFDIEEMSE</sequence>
<dbReference type="EC" id="3.6.4.13" evidence="3"/>
<evidence type="ECO:0000256" key="12">
    <source>
        <dbReference type="ARBA" id="ARBA00022806"/>
    </source>
</evidence>
<dbReference type="InterPro" id="IPR011029">
    <property type="entry name" value="DEATH-like_dom_sf"/>
</dbReference>
<dbReference type="PANTHER" id="PTHR14074:SF16">
    <property type="entry name" value="ANTIVIRAL INNATE IMMUNE RESPONSE RECEPTOR RIG-I"/>
    <property type="match status" value="1"/>
</dbReference>
<dbReference type="InterPro" id="IPR027417">
    <property type="entry name" value="P-loop_NTPase"/>
</dbReference>
<dbReference type="InterPro" id="IPR021673">
    <property type="entry name" value="RLR_CTR"/>
</dbReference>
<dbReference type="Pfam" id="PF00270">
    <property type="entry name" value="DEAD"/>
    <property type="match status" value="1"/>
</dbReference>
<dbReference type="PROSITE" id="PS51789">
    <property type="entry name" value="RLR_CTR"/>
    <property type="match status" value="1"/>
</dbReference>
<dbReference type="PROSITE" id="PS51194">
    <property type="entry name" value="HELICASE_CTER"/>
    <property type="match status" value="1"/>
</dbReference>
<evidence type="ECO:0000256" key="11">
    <source>
        <dbReference type="ARBA" id="ARBA00022801"/>
    </source>
</evidence>
<dbReference type="GO" id="GO:0016787">
    <property type="term" value="F:hydrolase activity"/>
    <property type="evidence" value="ECO:0007669"/>
    <property type="project" value="UniProtKB-KW"/>
</dbReference>
<evidence type="ECO:0000256" key="10">
    <source>
        <dbReference type="ARBA" id="ARBA00022741"/>
    </source>
</evidence>
<evidence type="ECO:0000256" key="17">
    <source>
        <dbReference type="ARBA" id="ARBA00022884"/>
    </source>
</evidence>
<evidence type="ECO:0000259" key="20">
    <source>
        <dbReference type="PROSITE" id="PS51192"/>
    </source>
</evidence>
<comment type="subcellular location">
    <subcellularLocation>
        <location evidence="1">Cytoplasm</location>
    </subcellularLocation>
</comment>
<keyword evidence="10" id="KW-0547">Nucleotide-binding</keyword>
<dbReference type="InterPro" id="IPR038557">
    <property type="entry name" value="RLR_C_sf"/>
</dbReference>
<proteinExistence type="inferred from homology"/>
<keyword evidence="8" id="KW-0479">Metal-binding</keyword>
<dbReference type="GO" id="GO:0005524">
    <property type="term" value="F:ATP binding"/>
    <property type="evidence" value="ECO:0007669"/>
    <property type="project" value="UniProtKB-KW"/>
</dbReference>
<evidence type="ECO:0000256" key="4">
    <source>
        <dbReference type="ARBA" id="ARBA00022490"/>
    </source>
</evidence>
<keyword evidence="11" id="KW-0378">Hydrolase</keyword>
<keyword evidence="12 23" id="KW-0347">Helicase</keyword>
<keyword evidence="15" id="KW-0832">Ubl conjugation</keyword>
<keyword evidence="18" id="KW-0051">Antiviral defense</keyword>
<keyword evidence="13" id="KW-0862">Zinc</keyword>
<dbReference type="FunFam" id="2.170.150.30:FF:000001">
    <property type="entry name" value="Probable ATP-dependent RNA helicase DDX58"/>
    <property type="match status" value="1"/>
</dbReference>
<dbReference type="Pfam" id="PF18119">
    <property type="entry name" value="RIG-I_C"/>
    <property type="match status" value="1"/>
</dbReference>
<dbReference type="Pfam" id="PF00271">
    <property type="entry name" value="Helicase_C"/>
    <property type="match status" value="1"/>
</dbReference>
<dbReference type="SUPFAM" id="SSF52540">
    <property type="entry name" value="P-loop containing nucleoside triphosphate hydrolases"/>
    <property type="match status" value="2"/>
</dbReference>
<evidence type="ECO:0000256" key="3">
    <source>
        <dbReference type="ARBA" id="ARBA00012552"/>
    </source>
</evidence>
<accession>A0AAW1C0L8</accession>
<dbReference type="CDD" id="cd15805">
    <property type="entry name" value="RIG-I_C"/>
    <property type="match status" value="1"/>
</dbReference>
<keyword evidence="4" id="KW-0963">Cytoplasm</keyword>
<keyword evidence="16" id="KW-0391">Immunity</keyword>
<dbReference type="GO" id="GO:0003724">
    <property type="term" value="F:RNA helicase activity"/>
    <property type="evidence" value="ECO:0007669"/>
    <property type="project" value="UniProtKB-EC"/>
</dbReference>
<evidence type="ECO:0000259" key="21">
    <source>
        <dbReference type="PROSITE" id="PS51194"/>
    </source>
</evidence>
<keyword evidence="14" id="KW-0067">ATP-binding</keyword>
<dbReference type="InterPro" id="IPR041204">
    <property type="entry name" value="RIG-I-like_C"/>
</dbReference>
<evidence type="ECO:0000256" key="14">
    <source>
        <dbReference type="ARBA" id="ARBA00022840"/>
    </source>
</evidence>
<dbReference type="AlphaFoldDB" id="A0AAW1C0L8"/>
<dbReference type="GO" id="GO:0002753">
    <property type="term" value="P:cytoplasmic pattern recognition receptor signaling pathway"/>
    <property type="evidence" value="ECO:0007669"/>
    <property type="project" value="TreeGrafter"/>
</dbReference>
<dbReference type="SUPFAM" id="SSF47986">
    <property type="entry name" value="DEATH domain"/>
    <property type="match status" value="1"/>
</dbReference>
<dbReference type="InterPro" id="IPR011545">
    <property type="entry name" value="DEAD/DEAH_box_helicase_dom"/>
</dbReference>
<evidence type="ECO:0000259" key="22">
    <source>
        <dbReference type="PROSITE" id="PS51789"/>
    </source>
</evidence>
<evidence type="ECO:0000256" key="15">
    <source>
        <dbReference type="ARBA" id="ARBA00022843"/>
    </source>
</evidence>
<feature type="domain" description="RLR CTR" evidence="22">
    <location>
        <begin position="788"/>
        <end position="920"/>
    </location>
</feature>
<evidence type="ECO:0000313" key="23">
    <source>
        <dbReference type="EMBL" id="KAK9408094.1"/>
    </source>
</evidence>
<evidence type="ECO:0000313" key="24">
    <source>
        <dbReference type="Proteomes" id="UP001474421"/>
    </source>
</evidence>
<dbReference type="GO" id="GO:0008270">
    <property type="term" value="F:zinc ion binding"/>
    <property type="evidence" value="ECO:0007669"/>
    <property type="project" value="TreeGrafter"/>
</dbReference>
<dbReference type="FunFam" id="3.40.50.300:FF:001233">
    <property type="entry name" value="Probable ATP-dependent RNA helicase DDX58"/>
    <property type="match status" value="1"/>
</dbReference>
<dbReference type="SMART" id="SM00490">
    <property type="entry name" value="HELICc"/>
    <property type="match status" value="1"/>
</dbReference>
<dbReference type="Gene3D" id="2.170.150.30">
    <property type="entry name" value="RIG-I-like receptor, C-terminal regulatory domain"/>
    <property type="match status" value="1"/>
</dbReference>
<organism evidence="23 24">
    <name type="scientific">Crotalus adamanteus</name>
    <name type="common">Eastern diamondback rattlesnake</name>
    <dbReference type="NCBI Taxonomy" id="8729"/>
    <lineage>
        <taxon>Eukaryota</taxon>
        <taxon>Metazoa</taxon>
        <taxon>Chordata</taxon>
        <taxon>Craniata</taxon>
        <taxon>Vertebrata</taxon>
        <taxon>Euteleostomi</taxon>
        <taxon>Lepidosauria</taxon>
        <taxon>Squamata</taxon>
        <taxon>Bifurcata</taxon>
        <taxon>Unidentata</taxon>
        <taxon>Episquamata</taxon>
        <taxon>Toxicofera</taxon>
        <taxon>Serpentes</taxon>
        <taxon>Colubroidea</taxon>
        <taxon>Viperidae</taxon>
        <taxon>Crotalinae</taxon>
        <taxon>Crotalus</taxon>
    </lineage>
</organism>
<name>A0AAW1C0L8_CROAD</name>
<evidence type="ECO:0000256" key="18">
    <source>
        <dbReference type="ARBA" id="ARBA00023118"/>
    </source>
</evidence>
<keyword evidence="5" id="KW-1017">Isopeptide bond</keyword>
<dbReference type="SMART" id="SM00487">
    <property type="entry name" value="DEXDc"/>
    <property type="match status" value="1"/>
</dbReference>
<evidence type="ECO:0000256" key="5">
    <source>
        <dbReference type="ARBA" id="ARBA00022499"/>
    </source>
</evidence>
<feature type="domain" description="Helicase ATP-binding" evidence="20">
    <location>
        <begin position="248"/>
        <end position="426"/>
    </location>
</feature>
<comment type="catalytic activity">
    <reaction evidence="19">
        <text>ATP + H2O = ADP + phosphate + H(+)</text>
        <dbReference type="Rhea" id="RHEA:13065"/>
        <dbReference type="ChEBI" id="CHEBI:15377"/>
        <dbReference type="ChEBI" id="CHEBI:15378"/>
        <dbReference type="ChEBI" id="CHEBI:30616"/>
        <dbReference type="ChEBI" id="CHEBI:43474"/>
        <dbReference type="ChEBI" id="CHEBI:456216"/>
        <dbReference type="EC" id="3.6.4.13"/>
    </reaction>
    <physiologicalReaction direction="left-to-right" evidence="19">
        <dbReference type="Rhea" id="RHEA:13066"/>
    </physiologicalReaction>
</comment>
<evidence type="ECO:0000256" key="13">
    <source>
        <dbReference type="ARBA" id="ARBA00022833"/>
    </source>
</evidence>
<dbReference type="InterPro" id="IPR031964">
    <property type="entry name" value="CARD_dom"/>
</dbReference>
<evidence type="ECO:0000256" key="19">
    <source>
        <dbReference type="ARBA" id="ARBA00049390"/>
    </source>
</evidence>
<evidence type="ECO:0000256" key="1">
    <source>
        <dbReference type="ARBA" id="ARBA00004496"/>
    </source>
</evidence>
<dbReference type="Pfam" id="PF16739">
    <property type="entry name" value="CARD_2"/>
    <property type="match status" value="2"/>
</dbReference>